<keyword evidence="2" id="KW-1185">Reference proteome</keyword>
<protein>
    <submittedName>
        <fullName evidence="1">Uncharacterized protein</fullName>
    </submittedName>
</protein>
<evidence type="ECO:0000313" key="2">
    <source>
        <dbReference type="Proteomes" id="UP000799753"/>
    </source>
</evidence>
<reference evidence="1" key="1">
    <citation type="journal article" date="2020" name="Stud. Mycol.">
        <title>101 Dothideomycetes genomes: a test case for predicting lifestyles and emergence of pathogens.</title>
        <authorList>
            <person name="Haridas S."/>
            <person name="Albert R."/>
            <person name="Binder M."/>
            <person name="Bloem J."/>
            <person name="Labutti K."/>
            <person name="Salamov A."/>
            <person name="Andreopoulos B."/>
            <person name="Baker S."/>
            <person name="Barry K."/>
            <person name="Bills G."/>
            <person name="Bluhm B."/>
            <person name="Cannon C."/>
            <person name="Castanera R."/>
            <person name="Culley D."/>
            <person name="Daum C."/>
            <person name="Ezra D."/>
            <person name="Gonzalez J."/>
            <person name="Henrissat B."/>
            <person name="Kuo A."/>
            <person name="Liang C."/>
            <person name="Lipzen A."/>
            <person name="Lutzoni F."/>
            <person name="Magnuson J."/>
            <person name="Mondo S."/>
            <person name="Nolan M."/>
            <person name="Ohm R."/>
            <person name="Pangilinan J."/>
            <person name="Park H.-J."/>
            <person name="Ramirez L."/>
            <person name="Alfaro M."/>
            <person name="Sun H."/>
            <person name="Tritt A."/>
            <person name="Yoshinaga Y."/>
            <person name="Zwiers L.-H."/>
            <person name="Turgeon B."/>
            <person name="Goodwin S."/>
            <person name="Spatafora J."/>
            <person name="Crous P."/>
            <person name="Grigoriev I."/>
        </authorList>
    </citation>
    <scope>NUCLEOTIDE SEQUENCE</scope>
    <source>
        <strain evidence="1">CBS 473.64</strain>
    </source>
</reference>
<dbReference type="AlphaFoldDB" id="A0A6A6S6R1"/>
<name>A0A6A6S6R1_9PLEO</name>
<sequence length="168" mass="18552">MLNRSGPDPHSWFSISLKISISTGSRFNTCLIISSPSKLVLSTMLPFQASSRRKMSRNITTAQAVPHTSSSQWAPQVSVSLCKESLHTNSRPRIGNHALLSRRTFNGASVSEVHSFNPDYTVLGRIPRQVFLCNGRTEREEGVCLLEHSYAEIQPFGCSGEAFNKMGP</sequence>
<organism evidence="1 2">
    <name type="scientific">Massarina eburnea CBS 473.64</name>
    <dbReference type="NCBI Taxonomy" id="1395130"/>
    <lineage>
        <taxon>Eukaryota</taxon>
        <taxon>Fungi</taxon>
        <taxon>Dikarya</taxon>
        <taxon>Ascomycota</taxon>
        <taxon>Pezizomycotina</taxon>
        <taxon>Dothideomycetes</taxon>
        <taxon>Pleosporomycetidae</taxon>
        <taxon>Pleosporales</taxon>
        <taxon>Massarineae</taxon>
        <taxon>Massarinaceae</taxon>
        <taxon>Massarina</taxon>
    </lineage>
</organism>
<dbReference type="Proteomes" id="UP000799753">
    <property type="component" value="Unassembled WGS sequence"/>
</dbReference>
<gene>
    <name evidence="1" type="ORF">P280DRAFT_240939</name>
</gene>
<accession>A0A6A6S6R1</accession>
<dbReference type="EMBL" id="MU006780">
    <property type="protein sequence ID" value="KAF2642937.1"/>
    <property type="molecule type" value="Genomic_DNA"/>
</dbReference>
<evidence type="ECO:0000313" key="1">
    <source>
        <dbReference type="EMBL" id="KAF2642937.1"/>
    </source>
</evidence>
<proteinExistence type="predicted"/>